<reference evidence="4 5" key="1">
    <citation type="submission" date="2021-05" db="EMBL/GenBank/DDBJ databases">
        <title>Aequorivita echinoideorum JCM 30378 genome.</title>
        <authorList>
            <person name="Zhang H."/>
            <person name="Li C."/>
        </authorList>
    </citation>
    <scope>NUCLEOTIDE SEQUENCE [LARGE SCALE GENOMIC DNA]</scope>
    <source>
        <strain evidence="4 5">JCM30378</strain>
    </source>
</reference>
<proteinExistence type="predicted"/>
<name>A0ABS5S2L9_9FLAO</name>
<evidence type="ECO:0000313" key="5">
    <source>
        <dbReference type="Proteomes" id="UP001297092"/>
    </source>
</evidence>
<gene>
    <name evidence="4" type="ORF">KIV10_04565</name>
</gene>
<dbReference type="Proteomes" id="UP001297092">
    <property type="component" value="Unassembled WGS sequence"/>
</dbReference>
<feature type="chain" id="PRO_5046150403" evidence="2">
    <location>
        <begin position="26"/>
        <end position="267"/>
    </location>
</feature>
<feature type="signal peptide" evidence="2">
    <location>
        <begin position="1"/>
        <end position="25"/>
    </location>
</feature>
<dbReference type="PANTHER" id="PTHR46361:SF3">
    <property type="entry name" value="ELECTRON CARRIER_ PROTEIN DISULFIDE OXIDOREDUCTASE"/>
    <property type="match status" value="1"/>
</dbReference>
<dbReference type="PROSITE" id="PS51257">
    <property type="entry name" value="PROKAR_LIPOPROTEIN"/>
    <property type="match status" value="1"/>
</dbReference>
<evidence type="ECO:0000256" key="2">
    <source>
        <dbReference type="SAM" id="SignalP"/>
    </source>
</evidence>
<comment type="caution">
    <text evidence="4">The sequence shown here is derived from an EMBL/GenBank/DDBJ whole genome shotgun (WGS) entry which is preliminary data.</text>
</comment>
<keyword evidence="5" id="KW-1185">Reference proteome</keyword>
<evidence type="ECO:0000259" key="3">
    <source>
        <dbReference type="Pfam" id="PF04784"/>
    </source>
</evidence>
<accession>A0ABS5S2L9</accession>
<dbReference type="InterPro" id="IPR006869">
    <property type="entry name" value="DUF547"/>
</dbReference>
<dbReference type="Pfam" id="PF04784">
    <property type="entry name" value="DUF547"/>
    <property type="match status" value="1"/>
</dbReference>
<evidence type="ECO:0000256" key="1">
    <source>
        <dbReference type="SAM" id="MobiDB-lite"/>
    </source>
</evidence>
<feature type="domain" description="DUF547" evidence="3">
    <location>
        <begin position="99"/>
        <end position="203"/>
    </location>
</feature>
<keyword evidence="2" id="KW-0732">Signal</keyword>
<protein>
    <submittedName>
        <fullName evidence="4">DUF547 domain-containing protein</fullName>
    </submittedName>
</protein>
<dbReference type="PANTHER" id="PTHR46361">
    <property type="entry name" value="ELECTRON CARRIER/ PROTEIN DISULFIDE OXIDOREDUCTASE"/>
    <property type="match status" value="1"/>
</dbReference>
<organism evidence="4 5">
    <name type="scientific">Aequorivita echinoideorum</name>
    <dbReference type="NCBI Taxonomy" id="1549647"/>
    <lineage>
        <taxon>Bacteria</taxon>
        <taxon>Pseudomonadati</taxon>
        <taxon>Bacteroidota</taxon>
        <taxon>Flavobacteriia</taxon>
        <taxon>Flavobacteriales</taxon>
        <taxon>Flavobacteriaceae</taxon>
        <taxon>Aequorivita</taxon>
    </lineage>
</organism>
<sequence>MKTKSTLILISILFFTIQSCNLLSAAGISSQGQPTKSTPENLTSTTANSSVNVDHSQWDKLLKKHVDAKGMVDYKGFQKDRTQLDSYLKMLSEKEPDNDWSVQELLAYYINLYNAATVKLILNNYPVKSIQDIDGAFTKGFVNIGNRELSLGGIENGVLRKMDEPRIHFAVNCASISCPKLLNEAYTAAKINEQLEMVTKDFINGDKNEISASSPKLSSIFDWYQKDFTVSGKKDVIGYINTYSKTKINKGATLSYKEYDWNLNEQK</sequence>
<dbReference type="RefSeq" id="WP_214112315.1">
    <property type="nucleotide sequence ID" value="NZ_JAHCTB010000002.1"/>
</dbReference>
<dbReference type="EMBL" id="JAHCTB010000002">
    <property type="protein sequence ID" value="MBT0607446.1"/>
    <property type="molecule type" value="Genomic_DNA"/>
</dbReference>
<feature type="region of interest" description="Disordered" evidence="1">
    <location>
        <begin position="29"/>
        <end position="49"/>
    </location>
</feature>
<evidence type="ECO:0000313" key="4">
    <source>
        <dbReference type="EMBL" id="MBT0607446.1"/>
    </source>
</evidence>